<gene>
    <name evidence="2" type="ORF">E8L99_07210</name>
</gene>
<name>A0A4D7QC45_9HYPH</name>
<accession>A0A4D7QC45</accession>
<organism evidence="2 3">
    <name type="scientific">Phreatobacter aquaticus</name>
    <dbReference type="NCBI Taxonomy" id="2570229"/>
    <lineage>
        <taxon>Bacteria</taxon>
        <taxon>Pseudomonadati</taxon>
        <taxon>Pseudomonadota</taxon>
        <taxon>Alphaproteobacteria</taxon>
        <taxon>Hyphomicrobiales</taxon>
        <taxon>Phreatobacteraceae</taxon>
        <taxon>Phreatobacter</taxon>
    </lineage>
</organism>
<dbReference type="Proteomes" id="UP000298588">
    <property type="component" value="Chromosome"/>
</dbReference>
<dbReference type="KEGG" id="paqt:E8L99_07210"/>
<dbReference type="AlphaFoldDB" id="A0A4D7QC45"/>
<evidence type="ECO:0000313" key="3">
    <source>
        <dbReference type="Proteomes" id="UP000298588"/>
    </source>
</evidence>
<dbReference type="EMBL" id="CP039865">
    <property type="protein sequence ID" value="QCK85570.1"/>
    <property type="molecule type" value="Genomic_DNA"/>
</dbReference>
<sequence>MTQPIASHSSTERMPLLALLRAHVADVEAGRYVSQAADQPSPLESGLQAYADELEKKRLAAETAIDEPSVFEKRVRHRVDKLGAQRMAAIATAEASSISPCGDQTECRPIAIAPQASEAIDGEVPSAPAANQLILLRIAEWRVRAEAIRAESRRIDRLKVLKSWDTGEFSTPGEREAARNRAKQAAYRHRQKAHSQTPLDEMTEDTGSHATDAPIEFAPGARDAAEHRITAWIARDTPQSRQVRPEAVPNIAAALLVWLDACDELDREPSQADFARRIFRATGQGCTRRQAQNHIRRVRSILHAEGFDRTSAGILTGMVASSQNVEG</sequence>
<keyword evidence="3" id="KW-1185">Reference proteome</keyword>
<reference evidence="2 3" key="1">
    <citation type="submission" date="2019-04" db="EMBL/GenBank/DDBJ databases">
        <title>Phreatobacter aquaticus sp. nov.</title>
        <authorList>
            <person name="Choi A."/>
            <person name="Baek K."/>
        </authorList>
    </citation>
    <scope>NUCLEOTIDE SEQUENCE [LARGE SCALE GENOMIC DNA]</scope>
    <source>
        <strain evidence="2 3">NMCR1094</strain>
    </source>
</reference>
<proteinExistence type="predicted"/>
<dbReference type="RefSeq" id="WP_137098904.1">
    <property type="nucleotide sequence ID" value="NZ_CP039865.1"/>
</dbReference>
<feature type="region of interest" description="Disordered" evidence="1">
    <location>
        <begin position="189"/>
        <end position="209"/>
    </location>
</feature>
<evidence type="ECO:0000256" key="1">
    <source>
        <dbReference type="SAM" id="MobiDB-lite"/>
    </source>
</evidence>
<protein>
    <submittedName>
        <fullName evidence="2">Uncharacterized protein</fullName>
    </submittedName>
</protein>
<evidence type="ECO:0000313" key="2">
    <source>
        <dbReference type="EMBL" id="QCK85570.1"/>
    </source>
</evidence>